<dbReference type="Pfam" id="PF08327">
    <property type="entry name" value="AHSA1"/>
    <property type="match status" value="1"/>
</dbReference>
<keyword evidence="4" id="KW-1185">Reference proteome</keyword>
<comment type="caution">
    <text evidence="3">The sequence shown here is derived from an EMBL/GenBank/DDBJ whole genome shotgun (WGS) entry which is preliminary data.</text>
</comment>
<proteinExistence type="inferred from homology"/>
<organism evidence="3 4">
    <name type="scientific">Gulosibacter macacae</name>
    <dbReference type="NCBI Taxonomy" id="2488791"/>
    <lineage>
        <taxon>Bacteria</taxon>
        <taxon>Bacillati</taxon>
        <taxon>Actinomycetota</taxon>
        <taxon>Actinomycetes</taxon>
        <taxon>Micrococcales</taxon>
        <taxon>Microbacteriaceae</taxon>
        <taxon>Gulosibacter</taxon>
    </lineage>
</organism>
<reference evidence="3 4" key="1">
    <citation type="submission" date="2018-11" db="EMBL/GenBank/DDBJ databases">
        <title>YIM 102482-1 draft genome.</title>
        <authorList>
            <person name="Li G."/>
            <person name="Jiang Y."/>
        </authorList>
    </citation>
    <scope>NUCLEOTIDE SEQUENCE [LARGE SCALE GENOMIC DNA]</scope>
    <source>
        <strain evidence="3 4">YIM 102482-1</strain>
    </source>
</reference>
<dbReference type="AlphaFoldDB" id="A0A3P3VWI7"/>
<dbReference type="OrthoDB" id="5106541at2"/>
<sequence length="156" mass="18066">MPYTPSLDISVRFTARADVVWAALTKHRYVSEWWPSLEFISRVDARYCVQTPRPHKKRPRIAVGRVTRLEPGQEVVLRIHSEPRGFDSSVTIIVSQLKHKSRVRIVEEGLPDGKYAELIAAECRDGWRYLLAALDDYLSDQRTIDRIARQLHDAEK</sequence>
<dbReference type="InterPro" id="IPR023393">
    <property type="entry name" value="START-like_dom_sf"/>
</dbReference>
<dbReference type="InterPro" id="IPR013538">
    <property type="entry name" value="ASHA1/2-like_C"/>
</dbReference>
<dbReference type="CDD" id="cd07814">
    <property type="entry name" value="SRPBCC_CalC_Aha1-like"/>
    <property type="match status" value="1"/>
</dbReference>
<feature type="domain" description="Activator of Hsp90 ATPase homologue 1/2-like C-terminal" evidence="2">
    <location>
        <begin position="15"/>
        <end position="138"/>
    </location>
</feature>
<dbReference type="RefSeq" id="WP_124970829.1">
    <property type="nucleotide sequence ID" value="NZ_RQVS01000005.1"/>
</dbReference>
<name>A0A3P3VWI7_9MICO</name>
<evidence type="ECO:0000259" key="2">
    <source>
        <dbReference type="Pfam" id="PF08327"/>
    </source>
</evidence>
<gene>
    <name evidence="3" type="ORF">EG850_04880</name>
</gene>
<dbReference type="SUPFAM" id="SSF55961">
    <property type="entry name" value="Bet v1-like"/>
    <property type="match status" value="1"/>
</dbReference>
<comment type="similarity">
    <text evidence="1">Belongs to the AHA1 family.</text>
</comment>
<accession>A0A3P3VWI7</accession>
<evidence type="ECO:0000256" key="1">
    <source>
        <dbReference type="ARBA" id="ARBA00006817"/>
    </source>
</evidence>
<protein>
    <submittedName>
        <fullName evidence="3">SRPBCC domain-containing protein</fullName>
    </submittedName>
</protein>
<evidence type="ECO:0000313" key="3">
    <source>
        <dbReference type="EMBL" id="RRJ87161.1"/>
    </source>
</evidence>
<dbReference type="EMBL" id="RQVS01000005">
    <property type="protein sequence ID" value="RRJ87161.1"/>
    <property type="molecule type" value="Genomic_DNA"/>
</dbReference>
<evidence type="ECO:0000313" key="4">
    <source>
        <dbReference type="Proteomes" id="UP000274391"/>
    </source>
</evidence>
<dbReference type="Proteomes" id="UP000274391">
    <property type="component" value="Unassembled WGS sequence"/>
</dbReference>
<dbReference type="Gene3D" id="3.30.530.20">
    <property type="match status" value="1"/>
</dbReference>